<feature type="non-terminal residue" evidence="2">
    <location>
        <position position="1"/>
    </location>
</feature>
<gene>
    <name evidence="2" type="ORF">PMAYCL1PPCAC_07943</name>
</gene>
<reference evidence="3" key="1">
    <citation type="submission" date="2022-10" db="EMBL/GenBank/DDBJ databases">
        <title>Genome assembly of Pristionchus species.</title>
        <authorList>
            <person name="Yoshida K."/>
            <person name="Sommer R.J."/>
        </authorList>
    </citation>
    <scope>NUCLEOTIDE SEQUENCE [LARGE SCALE GENOMIC DNA]</scope>
    <source>
        <strain evidence="3">RS5460</strain>
    </source>
</reference>
<dbReference type="EMBL" id="BTRK01000002">
    <property type="protein sequence ID" value="GMR37748.1"/>
    <property type="molecule type" value="Genomic_DNA"/>
</dbReference>
<feature type="non-terminal residue" evidence="2">
    <location>
        <position position="77"/>
    </location>
</feature>
<dbReference type="Proteomes" id="UP001328107">
    <property type="component" value="Unassembled WGS sequence"/>
</dbReference>
<evidence type="ECO:0000256" key="1">
    <source>
        <dbReference type="SAM" id="MobiDB-lite"/>
    </source>
</evidence>
<evidence type="ECO:0000313" key="2">
    <source>
        <dbReference type="EMBL" id="GMR37748.1"/>
    </source>
</evidence>
<evidence type="ECO:0000313" key="3">
    <source>
        <dbReference type="Proteomes" id="UP001328107"/>
    </source>
</evidence>
<proteinExistence type="predicted"/>
<name>A0AAN4ZAU3_9BILA</name>
<protein>
    <submittedName>
        <fullName evidence="2">Uncharacterized protein</fullName>
    </submittedName>
</protein>
<accession>A0AAN4ZAU3</accession>
<keyword evidence="3" id="KW-1185">Reference proteome</keyword>
<sequence>DFLVGLIGELLEDYEDEDVGKQVYEADESCGSAQHESEHEHRHAAEETIDDDSQLVVHHRHGHLWLLGEEDSAGRGG</sequence>
<comment type="caution">
    <text evidence="2">The sequence shown here is derived from an EMBL/GenBank/DDBJ whole genome shotgun (WGS) entry which is preliminary data.</text>
</comment>
<feature type="region of interest" description="Disordered" evidence="1">
    <location>
        <begin position="30"/>
        <end position="51"/>
    </location>
</feature>
<organism evidence="2 3">
    <name type="scientific">Pristionchus mayeri</name>
    <dbReference type="NCBI Taxonomy" id="1317129"/>
    <lineage>
        <taxon>Eukaryota</taxon>
        <taxon>Metazoa</taxon>
        <taxon>Ecdysozoa</taxon>
        <taxon>Nematoda</taxon>
        <taxon>Chromadorea</taxon>
        <taxon>Rhabditida</taxon>
        <taxon>Rhabditina</taxon>
        <taxon>Diplogasteromorpha</taxon>
        <taxon>Diplogasteroidea</taxon>
        <taxon>Neodiplogasteridae</taxon>
        <taxon>Pristionchus</taxon>
    </lineage>
</organism>
<dbReference type="AlphaFoldDB" id="A0AAN4ZAU3"/>
<feature type="compositionally biased region" description="Basic and acidic residues" evidence="1">
    <location>
        <begin position="35"/>
        <end position="46"/>
    </location>
</feature>